<feature type="transmembrane region" description="Helical" evidence="2">
    <location>
        <begin position="129"/>
        <end position="155"/>
    </location>
</feature>
<evidence type="ECO:0000313" key="4">
    <source>
        <dbReference type="EMBL" id="JAU70236.1"/>
    </source>
</evidence>
<dbReference type="AlphaFoldDB" id="A0A1J3HTR0"/>
<reference evidence="4" key="1">
    <citation type="submission" date="2016-07" db="EMBL/GenBank/DDBJ databases">
        <title>De novo transcriptome assembly of four accessions of the metal hyperaccumulator plant Noccaea caerulescens.</title>
        <authorList>
            <person name="Blande D."/>
            <person name="Halimaa P."/>
            <person name="Tervahauta A.I."/>
            <person name="Aarts M.G."/>
            <person name="Karenlampi S.O."/>
        </authorList>
    </citation>
    <scope>NUCLEOTIDE SEQUENCE</scope>
</reference>
<feature type="transmembrane region" description="Helical" evidence="2">
    <location>
        <begin position="37"/>
        <end position="62"/>
    </location>
</feature>
<evidence type="ECO:0000259" key="3">
    <source>
        <dbReference type="Pfam" id="PF13962"/>
    </source>
</evidence>
<keyword evidence="2" id="KW-0812">Transmembrane</keyword>
<protein>
    <recommendedName>
        <fullName evidence="3">PGG domain-containing protein</fullName>
    </recommendedName>
</protein>
<keyword evidence="2" id="KW-0472">Membrane</keyword>
<organism evidence="4">
    <name type="scientific">Noccaea caerulescens</name>
    <name type="common">Alpine penny-cress</name>
    <name type="synonym">Thlaspi caerulescens</name>
    <dbReference type="NCBI Taxonomy" id="107243"/>
    <lineage>
        <taxon>Eukaryota</taxon>
        <taxon>Viridiplantae</taxon>
        <taxon>Streptophyta</taxon>
        <taxon>Embryophyta</taxon>
        <taxon>Tracheophyta</taxon>
        <taxon>Spermatophyta</taxon>
        <taxon>Magnoliopsida</taxon>
        <taxon>eudicotyledons</taxon>
        <taxon>Gunneridae</taxon>
        <taxon>Pentapetalae</taxon>
        <taxon>rosids</taxon>
        <taxon>malvids</taxon>
        <taxon>Brassicales</taxon>
        <taxon>Brassicaceae</taxon>
        <taxon>Coluteocarpeae</taxon>
        <taxon>Noccaea</taxon>
    </lineage>
</organism>
<accession>A0A1J3HTR0</accession>
<dbReference type="Pfam" id="PF13962">
    <property type="entry name" value="PGG"/>
    <property type="match status" value="1"/>
</dbReference>
<feature type="compositionally biased region" description="Polar residues" evidence="1">
    <location>
        <begin position="1"/>
        <end position="16"/>
    </location>
</feature>
<feature type="domain" description="PGG" evidence="3">
    <location>
        <begin position="43"/>
        <end position="149"/>
    </location>
</feature>
<gene>
    <name evidence="4" type="ORF">LE_TR22210_c0_g1_i1_g.71031</name>
</gene>
<evidence type="ECO:0000256" key="1">
    <source>
        <dbReference type="SAM" id="MobiDB-lite"/>
    </source>
</evidence>
<sequence>MALSSACSPNGSQPILSSDSERPRESDRQDTDTSNRWIGPIGLLMVLATIEAAVAFVIGFTCNKVYMSSAPDLGGITGFVKKTTFVVFVLCNSIPMLSSVAAVMCLMGAKLCGLNQLIPKALLFLEAMALVKFAYESMLVAFLVGVCLVVILLPWHPYFT</sequence>
<dbReference type="InterPro" id="IPR026961">
    <property type="entry name" value="PGG_dom"/>
</dbReference>
<dbReference type="EMBL" id="GEVL01007105">
    <property type="protein sequence ID" value="JAU70236.1"/>
    <property type="molecule type" value="Transcribed_RNA"/>
</dbReference>
<keyword evidence="2" id="KW-1133">Transmembrane helix</keyword>
<feature type="region of interest" description="Disordered" evidence="1">
    <location>
        <begin position="1"/>
        <end position="34"/>
    </location>
</feature>
<feature type="transmembrane region" description="Helical" evidence="2">
    <location>
        <begin position="83"/>
        <end position="109"/>
    </location>
</feature>
<feature type="compositionally biased region" description="Basic and acidic residues" evidence="1">
    <location>
        <begin position="19"/>
        <end position="33"/>
    </location>
</feature>
<evidence type="ECO:0000256" key="2">
    <source>
        <dbReference type="SAM" id="Phobius"/>
    </source>
</evidence>
<name>A0A1J3HTR0_NOCCA</name>
<proteinExistence type="predicted"/>